<reference evidence="10" key="1">
    <citation type="submission" date="2015-08" db="EMBL/GenBank/DDBJ databases">
        <title>Genome sequence of the strict anaerobe Clostridium homopropionicum LuHBu1 (DSM 5847T).</title>
        <authorList>
            <person name="Poehlein A."/>
            <person name="Beck M."/>
            <person name="Schiel-Bengelsdorf B."/>
            <person name="Bengelsdorf F.R."/>
            <person name="Daniel R."/>
            <person name="Duerre P."/>
        </authorList>
    </citation>
    <scope>NUCLEOTIDE SEQUENCE [LARGE SCALE GENOMIC DNA]</scope>
    <source>
        <strain evidence="10">DSM 5847</strain>
    </source>
</reference>
<evidence type="ECO:0000313" key="9">
    <source>
        <dbReference type="EMBL" id="KOA18999.1"/>
    </source>
</evidence>
<evidence type="ECO:0000256" key="6">
    <source>
        <dbReference type="SAM" id="Phobius"/>
    </source>
</evidence>
<evidence type="ECO:0000256" key="1">
    <source>
        <dbReference type="ARBA" id="ARBA00004162"/>
    </source>
</evidence>
<keyword evidence="5 6" id="KW-0472">Membrane</keyword>
<comment type="subcellular location">
    <subcellularLocation>
        <location evidence="1">Cell membrane</location>
        <topology evidence="1">Single-pass membrane protein</topology>
    </subcellularLocation>
</comment>
<dbReference type="PATRIC" id="fig|1121318.3.peg.2752"/>
<organism evidence="9 10">
    <name type="scientific">Clostridium homopropionicum DSM 5847</name>
    <dbReference type="NCBI Taxonomy" id="1121318"/>
    <lineage>
        <taxon>Bacteria</taxon>
        <taxon>Bacillati</taxon>
        <taxon>Bacillota</taxon>
        <taxon>Clostridia</taxon>
        <taxon>Eubacteriales</taxon>
        <taxon>Clostridiaceae</taxon>
        <taxon>Clostridium</taxon>
    </lineage>
</organism>
<dbReference type="Pfam" id="PF23750">
    <property type="entry name" value="RsgI_M"/>
    <property type="match status" value="1"/>
</dbReference>
<evidence type="ECO:0000313" key="10">
    <source>
        <dbReference type="Proteomes" id="UP000037043"/>
    </source>
</evidence>
<gene>
    <name evidence="9" type="ORF">CLHOM_27390</name>
</gene>
<evidence type="ECO:0000256" key="5">
    <source>
        <dbReference type="ARBA" id="ARBA00023136"/>
    </source>
</evidence>
<evidence type="ECO:0000259" key="7">
    <source>
        <dbReference type="Pfam" id="PF12791"/>
    </source>
</evidence>
<dbReference type="GO" id="GO:0005886">
    <property type="term" value="C:plasma membrane"/>
    <property type="evidence" value="ECO:0007669"/>
    <property type="project" value="UniProtKB-SubCell"/>
</dbReference>
<dbReference type="EMBL" id="LHUR01000031">
    <property type="protein sequence ID" value="KOA18999.1"/>
    <property type="molecule type" value="Genomic_DNA"/>
</dbReference>
<keyword evidence="2" id="KW-1003">Cell membrane</keyword>
<keyword evidence="3 6" id="KW-0812">Transmembrane</keyword>
<dbReference type="InterPro" id="IPR055431">
    <property type="entry name" value="RsgI_M"/>
</dbReference>
<dbReference type="AlphaFoldDB" id="A0A0L6Z7Q8"/>
<proteinExistence type="predicted"/>
<dbReference type="Proteomes" id="UP000037043">
    <property type="component" value="Unassembled WGS sequence"/>
</dbReference>
<keyword evidence="4 6" id="KW-1133">Transmembrane helix</keyword>
<dbReference type="InterPro" id="IPR024449">
    <property type="entry name" value="Anti-sigma_RsgI_N"/>
</dbReference>
<dbReference type="STRING" id="36844.SAMN04488501_10914"/>
<accession>A0A0L6Z7Q8</accession>
<feature type="domain" description="RsgI N-terminal anti-sigma" evidence="7">
    <location>
        <begin position="4"/>
        <end position="41"/>
    </location>
</feature>
<keyword evidence="10" id="KW-1185">Reference proteome</keyword>
<evidence type="ECO:0000259" key="8">
    <source>
        <dbReference type="Pfam" id="PF23750"/>
    </source>
</evidence>
<dbReference type="RefSeq" id="WP_052222218.1">
    <property type="nucleotide sequence ID" value="NZ_LHUR01000031.1"/>
</dbReference>
<evidence type="ECO:0000256" key="2">
    <source>
        <dbReference type="ARBA" id="ARBA00022475"/>
    </source>
</evidence>
<comment type="caution">
    <text evidence="9">The sequence shown here is derived from an EMBL/GenBank/DDBJ whole genome shotgun (WGS) entry which is preliminary data.</text>
</comment>
<dbReference type="Pfam" id="PF12791">
    <property type="entry name" value="RsgI_N"/>
    <property type="match status" value="1"/>
</dbReference>
<sequence>MKRKTGVVVKVAKEYICVRTVKGEFYNLKPQENTPKIGDIYSSILATPKRLAVRRIIILSLITVLILVSMNIYRYFSSSASVVVSIPPTIQLKINKWNKVISVTPTSTPGRNLVERLDLKGASLEKAIQLILEEAKNKNIINKNYIEGEGSLTIYITNKTKKQQDMNLTNLKNYLKDRKIKYLINNDGQDMISD</sequence>
<feature type="domain" description="Anti-sigma factor RsgI-like middle" evidence="8">
    <location>
        <begin position="80"/>
        <end position="181"/>
    </location>
</feature>
<name>A0A0L6Z7Q8_9CLOT</name>
<protein>
    <submittedName>
        <fullName evidence="9">Uncharacterized protein</fullName>
    </submittedName>
</protein>
<feature type="transmembrane region" description="Helical" evidence="6">
    <location>
        <begin position="56"/>
        <end position="76"/>
    </location>
</feature>
<evidence type="ECO:0000256" key="3">
    <source>
        <dbReference type="ARBA" id="ARBA00022692"/>
    </source>
</evidence>
<evidence type="ECO:0000256" key="4">
    <source>
        <dbReference type="ARBA" id="ARBA00022989"/>
    </source>
</evidence>